<evidence type="ECO:0000256" key="1">
    <source>
        <dbReference type="SAM" id="MobiDB-lite"/>
    </source>
</evidence>
<accession>A0ABY7D4N5</accession>
<organism evidence="2 3">
    <name type="scientific">Puccinia triticina</name>
    <dbReference type="NCBI Taxonomy" id="208348"/>
    <lineage>
        <taxon>Eukaryota</taxon>
        <taxon>Fungi</taxon>
        <taxon>Dikarya</taxon>
        <taxon>Basidiomycota</taxon>
        <taxon>Pucciniomycotina</taxon>
        <taxon>Pucciniomycetes</taxon>
        <taxon>Pucciniales</taxon>
        <taxon>Pucciniaceae</taxon>
        <taxon>Puccinia</taxon>
    </lineage>
</organism>
<feature type="region of interest" description="Disordered" evidence="1">
    <location>
        <begin position="1"/>
        <end position="44"/>
    </location>
</feature>
<dbReference type="Proteomes" id="UP001164743">
    <property type="component" value="Chromosome 17A"/>
</dbReference>
<keyword evidence="3" id="KW-1185">Reference proteome</keyword>
<protein>
    <submittedName>
        <fullName evidence="2">Uncharacterized protein</fullName>
    </submittedName>
</protein>
<dbReference type="RefSeq" id="XP_053028126.1">
    <property type="nucleotide sequence ID" value="XM_053164555.1"/>
</dbReference>
<reference evidence="2" key="1">
    <citation type="submission" date="2022-10" db="EMBL/GenBank/DDBJ databases">
        <title>Puccinia triticina Genome sequencing and assembly.</title>
        <authorList>
            <person name="Li C."/>
        </authorList>
    </citation>
    <scope>NUCLEOTIDE SEQUENCE</scope>
    <source>
        <strain evidence="2">Pt15</strain>
    </source>
</reference>
<sequence>MTNTQAPSLAPTTLTAKACTQKKKNKKRKSAAASSKKNCKGKKKANPEDFYIKSAKVSYMKELRELGLEYPEIKKAVDEEFPAIPEILTNSKEDESDSDANSS</sequence>
<dbReference type="EMBL" id="CP110437">
    <property type="protein sequence ID" value="WAQ92571.1"/>
    <property type="molecule type" value="Genomic_DNA"/>
</dbReference>
<feature type="compositionally biased region" description="Basic residues" evidence="1">
    <location>
        <begin position="20"/>
        <end position="30"/>
    </location>
</feature>
<feature type="compositionally biased region" description="Polar residues" evidence="1">
    <location>
        <begin position="1"/>
        <end position="15"/>
    </location>
</feature>
<gene>
    <name evidence="2" type="ORF">PtA15_17A52</name>
</gene>
<dbReference type="GeneID" id="77805449"/>
<evidence type="ECO:0000313" key="2">
    <source>
        <dbReference type="EMBL" id="WAQ92571.1"/>
    </source>
</evidence>
<proteinExistence type="predicted"/>
<name>A0ABY7D4N5_9BASI</name>
<evidence type="ECO:0000313" key="3">
    <source>
        <dbReference type="Proteomes" id="UP001164743"/>
    </source>
</evidence>